<keyword evidence="5" id="KW-1185">Reference proteome</keyword>
<evidence type="ECO:0000313" key="4">
    <source>
        <dbReference type="EMBL" id="MFD0766382.1"/>
    </source>
</evidence>
<protein>
    <submittedName>
        <fullName evidence="4">DEAD/DEAH box helicase</fullName>
        <ecNumber evidence="4">3.6.4.-</ecNumber>
    </submittedName>
</protein>
<sequence length="967" mass="111933">MLRVDSTKPCQLIYAIARHDYLSYVIEPHVVQLNPNGEFSFTHQRLFSNTAEEFASCIDETDRKLIKVLEDIEQGNVIKKYYKKPIRPFEFFAKIFTDQLFDTIRPKIEKKLVEALSLLGSSQKQIYVMSKEGYPAGRKVHIADEPASVLFHFRRNEEEIRYFPTIKYQGMRIEFMFKDAEVICNHPAWMLLDDTLYYFDKEIEGKKLQPFLNKRFISIPKSSEQSYFEKFVAPLIEKHNVYAEGFTINTEKYDATAFLKPIYVEGGTSQLQLYFKYAGYIFPYGDGRTVSVRMEKTGDDYLFHRIKRSVTWEKGKLAQLEAMGLKTVSSLFQNLEVANHHHEEGDRSFPVFEWLNQHHDELIEKGFEIEQPDGQKRYVFGNTKIDLEISENNDWFDINAVVYFGPYRIPFIQLKNHILSHKKEFTLPSGEIAVIPESWFSQYGNLLHFSEGGDELKLRRHHIGLVNDLSDGEMAEVAMTRKLQKLSDFEETEDVAMPVNFAGSLRPYQKAGYNWFHFLKDYHFGGCLADDMGLGKTIQTLALLQKHKEDTEATGSKATSLVIMPTSLIYNWLNEAKKFAPQLRLMVHTGAFRYKSAEVFANYDVVITTYGISRIDIEMFKAYFFDYVILDESQNIKNPSSKSFQSVRQLKSRFKLILSGTPVENSVNDLWTQMSFINPGLLGSQQFFQNEFVTPIEKKKDEDKARKLQAIIKPFVLRRTKEQVATELPPKTETLFYCEMSEEQAEVYDTIKSEYRNELLRSIEDGTYAKTQIQVLQGLIKLRQIANHPSMIDEEYEGDSGKFENVVHTLANVLDGGHKVLVFSQFVKQLSIYRNHFDKEGIPYVYLDGGTQNRGDVVKQFQEDKKTRVFLISIKAGGVGLNLTEADYVFILDPWWNPAVEQQAIDRTHRIGQTKNVFIYKFITKDTVEEKILALQQRKLSLSRALITTEDSFIKSLTADDIKEILG</sequence>
<keyword evidence="1 4" id="KW-0378">Hydrolase</keyword>
<evidence type="ECO:0000259" key="3">
    <source>
        <dbReference type="PROSITE" id="PS51194"/>
    </source>
</evidence>
<dbReference type="SMART" id="SM00490">
    <property type="entry name" value="HELICc"/>
    <property type="match status" value="1"/>
</dbReference>
<dbReference type="InterPro" id="IPR001650">
    <property type="entry name" value="Helicase_C-like"/>
</dbReference>
<organism evidence="4 5">
    <name type="scientific">Mucilaginibacter lutimaris</name>
    <dbReference type="NCBI Taxonomy" id="931629"/>
    <lineage>
        <taxon>Bacteria</taxon>
        <taxon>Pseudomonadati</taxon>
        <taxon>Bacteroidota</taxon>
        <taxon>Sphingobacteriia</taxon>
        <taxon>Sphingobacteriales</taxon>
        <taxon>Sphingobacteriaceae</taxon>
        <taxon>Mucilaginibacter</taxon>
    </lineage>
</organism>
<dbReference type="InterPro" id="IPR038718">
    <property type="entry name" value="SNF2-like_sf"/>
</dbReference>
<dbReference type="Gene3D" id="3.40.50.10810">
    <property type="entry name" value="Tandem AAA-ATPase domain"/>
    <property type="match status" value="1"/>
</dbReference>
<dbReference type="Gene3D" id="3.40.50.300">
    <property type="entry name" value="P-loop containing nucleotide triphosphate hydrolases"/>
    <property type="match status" value="1"/>
</dbReference>
<dbReference type="EC" id="3.6.4.-" evidence="4"/>
<name>A0ABW2ZJV9_9SPHI</name>
<keyword evidence="4" id="KW-0347">Helicase</keyword>
<reference evidence="5" key="1">
    <citation type="journal article" date="2019" name="Int. J. Syst. Evol. Microbiol.">
        <title>The Global Catalogue of Microorganisms (GCM) 10K type strain sequencing project: providing services to taxonomists for standard genome sequencing and annotation.</title>
        <authorList>
            <consortium name="The Broad Institute Genomics Platform"/>
            <consortium name="The Broad Institute Genome Sequencing Center for Infectious Disease"/>
            <person name="Wu L."/>
            <person name="Ma J."/>
        </authorList>
    </citation>
    <scope>NUCLEOTIDE SEQUENCE [LARGE SCALE GENOMIC DNA]</scope>
    <source>
        <strain evidence="5">CCUG 60742</strain>
    </source>
</reference>
<dbReference type="InterPro" id="IPR049730">
    <property type="entry name" value="SNF2/RAD54-like_C"/>
</dbReference>
<feature type="domain" description="Helicase C-terminal" evidence="3">
    <location>
        <begin position="805"/>
        <end position="958"/>
    </location>
</feature>
<dbReference type="Pfam" id="PF00271">
    <property type="entry name" value="Helicase_C"/>
    <property type="match status" value="1"/>
</dbReference>
<keyword evidence="4" id="KW-0067">ATP-binding</keyword>
<feature type="domain" description="Helicase ATP-binding" evidence="2">
    <location>
        <begin position="517"/>
        <end position="680"/>
    </location>
</feature>
<dbReference type="RefSeq" id="WP_377144240.1">
    <property type="nucleotide sequence ID" value="NZ_JBHTIA010000012.1"/>
</dbReference>
<dbReference type="PANTHER" id="PTHR10799">
    <property type="entry name" value="SNF2/RAD54 HELICASE FAMILY"/>
    <property type="match status" value="1"/>
</dbReference>
<dbReference type="InterPro" id="IPR000330">
    <property type="entry name" value="SNF2_N"/>
</dbReference>
<proteinExistence type="predicted"/>
<gene>
    <name evidence="4" type="ORF">ACFQZI_16085</name>
</gene>
<dbReference type="Pfam" id="PF00176">
    <property type="entry name" value="SNF2-rel_dom"/>
    <property type="match status" value="1"/>
</dbReference>
<dbReference type="SUPFAM" id="SSF52540">
    <property type="entry name" value="P-loop containing nucleoside triphosphate hydrolases"/>
    <property type="match status" value="2"/>
</dbReference>
<dbReference type="GO" id="GO:0004386">
    <property type="term" value="F:helicase activity"/>
    <property type="evidence" value="ECO:0007669"/>
    <property type="project" value="UniProtKB-KW"/>
</dbReference>
<dbReference type="SMART" id="SM00487">
    <property type="entry name" value="DEXDc"/>
    <property type="match status" value="1"/>
</dbReference>
<dbReference type="EMBL" id="JBHTIA010000012">
    <property type="protein sequence ID" value="MFD0766382.1"/>
    <property type="molecule type" value="Genomic_DNA"/>
</dbReference>
<dbReference type="PROSITE" id="PS51194">
    <property type="entry name" value="HELICASE_CTER"/>
    <property type="match status" value="1"/>
</dbReference>
<dbReference type="InterPro" id="IPR027417">
    <property type="entry name" value="P-loop_NTPase"/>
</dbReference>
<dbReference type="Proteomes" id="UP001597073">
    <property type="component" value="Unassembled WGS sequence"/>
</dbReference>
<evidence type="ECO:0000256" key="1">
    <source>
        <dbReference type="ARBA" id="ARBA00022801"/>
    </source>
</evidence>
<evidence type="ECO:0000259" key="2">
    <source>
        <dbReference type="PROSITE" id="PS51192"/>
    </source>
</evidence>
<dbReference type="InterPro" id="IPR014001">
    <property type="entry name" value="Helicase_ATP-bd"/>
</dbReference>
<dbReference type="CDD" id="cd18012">
    <property type="entry name" value="DEXQc_arch_SWI2_SNF2"/>
    <property type="match status" value="1"/>
</dbReference>
<evidence type="ECO:0000313" key="5">
    <source>
        <dbReference type="Proteomes" id="UP001597073"/>
    </source>
</evidence>
<accession>A0ABW2ZJV9</accession>
<keyword evidence="4" id="KW-0547">Nucleotide-binding</keyword>
<dbReference type="PROSITE" id="PS51192">
    <property type="entry name" value="HELICASE_ATP_BIND_1"/>
    <property type="match status" value="1"/>
</dbReference>
<comment type="caution">
    <text evidence="4">The sequence shown here is derived from an EMBL/GenBank/DDBJ whole genome shotgun (WGS) entry which is preliminary data.</text>
</comment>
<dbReference type="GO" id="GO:0016787">
    <property type="term" value="F:hydrolase activity"/>
    <property type="evidence" value="ECO:0007669"/>
    <property type="project" value="UniProtKB-KW"/>
</dbReference>
<dbReference type="CDD" id="cd18793">
    <property type="entry name" value="SF2_C_SNF"/>
    <property type="match status" value="1"/>
</dbReference>